<comment type="similarity">
    <text evidence="6">Belongs to the major facilitator superfamily. Phosphate:H(+) symporter (TC 2.A.1.9) family.</text>
</comment>
<protein>
    <recommendedName>
        <fullName evidence="10">Major facilitator superfamily (MFS) profile domain-containing protein</fullName>
    </recommendedName>
</protein>
<evidence type="ECO:0000313" key="8">
    <source>
        <dbReference type="EMBL" id="RAL46866.1"/>
    </source>
</evidence>
<reference evidence="8 9" key="1">
    <citation type="submission" date="2018-06" db="EMBL/GenBank/DDBJ databases">
        <title>The Genome of Cuscuta australis (Dodder) Provides Insight into the Evolution of Plant Parasitism.</title>
        <authorList>
            <person name="Liu H."/>
        </authorList>
    </citation>
    <scope>NUCLEOTIDE SEQUENCE [LARGE SCALE GENOMIC DNA]</scope>
    <source>
        <strain evidence="9">cv. Yunnan</strain>
        <tissue evidence="8">Vines</tissue>
    </source>
</reference>
<organism evidence="8 9">
    <name type="scientific">Cuscuta australis</name>
    <dbReference type="NCBI Taxonomy" id="267555"/>
    <lineage>
        <taxon>Eukaryota</taxon>
        <taxon>Viridiplantae</taxon>
        <taxon>Streptophyta</taxon>
        <taxon>Embryophyta</taxon>
        <taxon>Tracheophyta</taxon>
        <taxon>Spermatophyta</taxon>
        <taxon>Magnoliopsida</taxon>
        <taxon>eudicotyledons</taxon>
        <taxon>Gunneridae</taxon>
        <taxon>Pentapetalae</taxon>
        <taxon>asterids</taxon>
        <taxon>lamiids</taxon>
        <taxon>Solanales</taxon>
        <taxon>Convolvulaceae</taxon>
        <taxon>Cuscuteae</taxon>
        <taxon>Cuscuta</taxon>
        <taxon>Cuscuta subgen. Grammica</taxon>
        <taxon>Cuscuta sect. Cleistogrammica</taxon>
    </lineage>
</organism>
<evidence type="ECO:0000256" key="5">
    <source>
        <dbReference type="ARBA" id="ARBA00023136"/>
    </source>
</evidence>
<comment type="similarity">
    <text evidence="2">Belongs to the major facilitator superfamily. Proton-dependent oligopeptide transporter (POT/PTR) (TC 2.A.17) family.</text>
</comment>
<evidence type="ECO:0000256" key="7">
    <source>
        <dbReference type="SAM" id="Phobius"/>
    </source>
</evidence>
<sequence>MAAVVEGKKGLTKPCILLIVIAGMERFTFKGVASNMVTYLTEVAGMGNSAAARFVNNWSGFSSMLPLLIAPLADSYFHHHSTILASALFYFLGLVALASTTILGDTGSKTTTTAPLTVSLHLISLGLAGYNPSLQAFAAEQLQDEDGNKSSFFQWWYFGICCGCLAGVSVMSYIQDTFGWGLGFSIPALSMLASVLILLSANRFYLYTADSKPIAALQCHKSAIVQLHELEEEKLVFQNHEEGEEVEKNRSKKQRINVVYQTGRLVIRLFPVWTLLLTFAVIFQQPATFFTKQGMTTARNIGPNFKIPPAALQSAITVSIILLTPIYDRCFVPLARAFTGNDKGVTVRQRMGIGMLVSVVAMAVAAVTACKQRAEAEEMSIIWLLPQYILLGVSDIFTVVGMQEFFYSEVPATMRTLGIALNTSVFGCGSFFGSFLISLLEHFTGGDGHGWFSDDMREARLDKYYWFLAGLSSLSLVVFVIFCKFDRVCN</sequence>
<dbReference type="GO" id="GO:0022857">
    <property type="term" value="F:transmembrane transporter activity"/>
    <property type="evidence" value="ECO:0007669"/>
    <property type="project" value="InterPro"/>
</dbReference>
<comment type="subcellular location">
    <subcellularLocation>
        <location evidence="1">Membrane</location>
        <topology evidence="1">Multi-pass membrane protein</topology>
    </subcellularLocation>
</comment>
<dbReference type="PANTHER" id="PTHR11654">
    <property type="entry name" value="OLIGOPEPTIDE TRANSPORTER-RELATED"/>
    <property type="match status" value="1"/>
</dbReference>
<feature type="transmembrane region" description="Helical" evidence="7">
    <location>
        <begin position="307"/>
        <end position="327"/>
    </location>
</feature>
<name>A0A328DN18_9ASTE</name>
<feature type="transmembrane region" description="Helical" evidence="7">
    <location>
        <begin position="381"/>
        <end position="407"/>
    </location>
</feature>
<dbReference type="EMBL" id="NQVE01000122">
    <property type="protein sequence ID" value="RAL46866.1"/>
    <property type="molecule type" value="Genomic_DNA"/>
</dbReference>
<feature type="transmembrane region" description="Helical" evidence="7">
    <location>
        <begin position="84"/>
        <end position="104"/>
    </location>
</feature>
<feature type="transmembrane region" description="Helical" evidence="7">
    <location>
        <begin position="180"/>
        <end position="199"/>
    </location>
</feature>
<gene>
    <name evidence="8" type="ORF">DM860_005145</name>
</gene>
<dbReference type="InterPro" id="IPR000109">
    <property type="entry name" value="POT_fam"/>
</dbReference>
<accession>A0A328DN18</accession>
<feature type="transmembrane region" description="Helical" evidence="7">
    <location>
        <begin position="58"/>
        <end position="77"/>
    </location>
</feature>
<keyword evidence="5 7" id="KW-0472">Membrane</keyword>
<evidence type="ECO:0000256" key="1">
    <source>
        <dbReference type="ARBA" id="ARBA00004141"/>
    </source>
</evidence>
<keyword evidence="9" id="KW-1185">Reference proteome</keyword>
<dbReference type="InterPro" id="IPR036259">
    <property type="entry name" value="MFS_trans_sf"/>
</dbReference>
<feature type="transmembrane region" description="Helical" evidence="7">
    <location>
        <begin position="155"/>
        <end position="174"/>
    </location>
</feature>
<dbReference type="AlphaFoldDB" id="A0A328DN18"/>
<evidence type="ECO:0000256" key="4">
    <source>
        <dbReference type="ARBA" id="ARBA00022989"/>
    </source>
</evidence>
<feature type="transmembrane region" description="Helical" evidence="7">
    <location>
        <begin position="464"/>
        <end position="483"/>
    </location>
</feature>
<dbReference type="Pfam" id="PF00854">
    <property type="entry name" value="PTR2"/>
    <property type="match status" value="1"/>
</dbReference>
<dbReference type="Proteomes" id="UP000249390">
    <property type="component" value="Unassembled WGS sequence"/>
</dbReference>
<comment type="caution">
    <text evidence="8">The sequence shown here is derived from an EMBL/GenBank/DDBJ whole genome shotgun (WGS) entry which is preliminary data.</text>
</comment>
<keyword evidence="3 7" id="KW-0812">Transmembrane</keyword>
<proteinExistence type="inferred from homology"/>
<dbReference type="Gene3D" id="1.20.1250.20">
    <property type="entry name" value="MFS general substrate transporter like domains"/>
    <property type="match status" value="1"/>
</dbReference>
<evidence type="ECO:0000256" key="3">
    <source>
        <dbReference type="ARBA" id="ARBA00022692"/>
    </source>
</evidence>
<dbReference type="GO" id="GO:0016020">
    <property type="term" value="C:membrane"/>
    <property type="evidence" value="ECO:0007669"/>
    <property type="project" value="UniProtKB-SubCell"/>
</dbReference>
<feature type="transmembrane region" description="Helical" evidence="7">
    <location>
        <begin position="265"/>
        <end position="287"/>
    </location>
</feature>
<feature type="transmembrane region" description="Helical" evidence="7">
    <location>
        <begin position="419"/>
        <end position="444"/>
    </location>
</feature>
<evidence type="ECO:0000256" key="2">
    <source>
        <dbReference type="ARBA" id="ARBA00005982"/>
    </source>
</evidence>
<feature type="transmembrane region" description="Helical" evidence="7">
    <location>
        <begin position="351"/>
        <end position="369"/>
    </location>
</feature>
<keyword evidence="4 7" id="KW-1133">Transmembrane helix</keyword>
<evidence type="ECO:0000256" key="6">
    <source>
        <dbReference type="ARBA" id="ARBA00044504"/>
    </source>
</evidence>
<evidence type="ECO:0000313" key="9">
    <source>
        <dbReference type="Proteomes" id="UP000249390"/>
    </source>
</evidence>
<dbReference type="SUPFAM" id="SSF103473">
    <property type="entry name" value="MFS general substrate transporter"/>
    <property type="match status" value="1"/>
</dbReference>
<evidence type="ECO:0008006" key="10">
    <source>
        <dbReference type="Google" id="ProtNLM"/>
    </source>
</evidence>